<evidence type="ECO:0000256" key="1">
    <source>
        <dbReference type="SAM" id="MobiDB-lite"/>
    </source>
</evidence>
<sequence>MMTKPKIGETPHQSYLFYYRAPLRTMTEGSSRTKRMGTRFFKNPPQPHMCIQDFLRGSVHPCYINVLSWDKIAMASCPFERLPLYGGMKINPPRTEKPEVNVFFVMANPEVLRKKGKYAHDLKEQSILIELLLNFIEAMNNGVEFMRQYKILNDRDITGELKEIWMVVQSDKARAQSDPASEEVKRPVPQYPLYSEQEQQQQQKKQHQQQQYRPPPPQTQQLQHQIQQIHQTHSEDSHQQIQPQPPQYHSNYSMQNRGHVKTSENYDLAYVRQPQNLPIPQNDHIYQPWSTSLQYANRVRRMEQKISSREAREFLASNVSVNSSPQQQHSMSYPASQYQYQLPRQIGPAYNGPKVHPNASDLTCSTITTSGGINPGISPGSQMHYDHYYLPMRLPEKNVCVKVHRVQQPQQPQLQLANPIHMAPVPPYEPIDPFYDPQMNSSFNWRRSITSQNHTTLPKNNNNKRQFSPSHTSNNGPKENSEKSKSPIKVLQRDNSNNSSSNVDSINSEISVDKSDQEFDNTANKKKIQVTDLDEDELQITPTCDNSEEIQSLDDIQTQKIIQESSSKNQVRTKILIPKRNKISNDSKSILKNGNSVTNDIETEHPSNIENTVIEEKNQQINISESERNGFNNDKPIKSDSKVSKVINNCSSASVINAGTSEDNNEQCESKVNGQGYNLNKSDGQVYQVYTILRKSDVASTQDGLTNEITQMAIKDCTETSEMGAVPS</sequence>
<feature type="compositionally biased region" description="Low complexity" evidence="1">
    <location>
        <begin position="219"/>
        <end position="231"/>
    </location>
</feature>
<protein>
    <submittedName>
        <fullName evidence="2">Uncharacterized protein</fullName>
    </submittedName>
</protein>
<feature type="region of interest" description="Disordered" evidence="1">
    <location>
        <begin position="453"/>
        <end position="520"/>
    </location>
</feature>
<proteinExistence type="predicted"/>
<feature type="region of interest" description="Disordered" evidence="1">
    <location>
        <begin position="195"/>
        <end position="254"/>
    </location>
</feature>
<feature type="compositionally biased region" description="Low complexity" evidence="1">
    <location>
        <begin position="195"/>
        <end position="212"/>
    </location>
</feature>
<evidence type="ECO:0000313" key="2">
    <source>
        <dbReference type="EMBL" id="CAG5108105.1"/>
    </source>
</evidence>
<dbReference type="AlphaFoldDB" id="A0A8J2HLZ1"/>
<gene>
    <name evidence="2" type="ORF">HICCMSTLAB_LOCUS13071</name>
</gene>
<reference evidence="2" key="1">
    <citation type="submission" date="2021-04" db="EMBL/GenBank/DDBJ databases">
        <authorList>
            <person name="Chebbi M.A.C M."/>
        </authorList>
    </citation>
    <scope>NUCLEOTIDE SEQUENCE</scope>
</reference>
<dbReference type="EMBL" id="CAJNRD030001124">
    <property type="protein sequence ID" value="CAG5108105.1"/>
    <property type="molecule type" value="Genomic_DNA"/>
</dbReference>
<comment type="caution">
    <text evidence="2">The sequence shown here is derived from an EMBL/GenBank/DDBJ whole genome shotgun (WGS) entry which is preliminary data.</text>
</comment>
<dbReference type="Proteomes" id="UP000786811">
    <property type="component" value="Unassembled WGS sequence"/>
</dbReference>
<dbReference type="OrthoDB" id="545063at2759"/>
<name>A0A8J2HLZ1_COTCN</name>
<keyword evidence="3" id="KW-1185">Reference proteome</keyword>
<feature type="compositionally biased region" description="Polar residues" evidence="1">
    <location>
        <begin position="453"/>
        <end position="478"/>
    </location>
</feature>
<accession>A0A8J2HLZ1</accession>
<evidence type="ECO:0000313" key="3">
    <source>
        <dbReference type="Proteomes" id="UP000786811"/>
    </source>
</evidence>
<feature type="compositionally biased region" description="Low complexity" evidence="1">
    <location>
        <begin position="494"/>
        <end position="510"/>
    </location>
</feature>
<organism evidence="2 3">
    <name type="scientific">Cotesia congregata</name>
    <name type="common">Parasitoid wasp</name>
    <name type="synonym">Apanteles congregatus</name>
    <dbReference type="NCBI Taxonomy" id="51543"/>
    <lineage>
        <taxon>Eukaryota</taxon>
        <taxon>Metazoa</taxon>
        <taxon>Ecdysozoa</taxon>
        <taxon>Arthropoda</taxon>
        <taxon>Hexapoda</taxon>
        <taxon>Insecta</taxon>
        <taxon>Pterygota</taxon>
        <taxon>Neoptera</taxon>
        <taxon>Endopterygota</taxon>
        <taxon>Hymenoptera</taxon>
        <taxon>Apocrita</taxon>
        <taxon>Ichneumonoidea</taxon>
        <taxon>Braconidae</taxon>
        <taxon>Microgastrinae</taxon>
        <taxon>Cotesia</taxon>
    </lineage>
</organism>